<dbReference type="OrthoDB" id="2309955at2759"/>
<evidence type="ECO:0000313" key="1">
    <source>
        <dbReference type="EMBL" id="KAF0460739.1"/>
    </source>
</evidence>
<dbReference type="Proteomes" id="UP000439903">
    <property type="component" value="Unassembled WGS sequence"/>
</dbReference>
<comment type="caution">
    <text evidence="1">The sequence shown here is derived from an EMBL/GenBank/DDBJ whole genome shotgun (WGS) entry which is preliminary data.</text>
</comment>
<protein>
    <submittedName>
        <fullName evidence="1">Uncharacterized protein</fullName>
    </submittedName>
</protein>
<accession>A0A8H3XHH1</accession>
<evidence type="ECO:0000313" key="2">
    <source>
        <dbReference type="Proteomes" id="UP000439903"/>
    </source>
</evidence>
<name>A0A8H3XHH1_GIGMA</name>
<dbReference type="AlphaFoldDB" id="A0A8H3XHH1"/>
<organism evidence="1 2">
    <name type="scientific">Gigaspora margarita</name>
    <dbReference type="NCBI Taxonomy" id="4874"/>
    <lineage>
        <taxon>Eukaryota</taxon>
        <taxon>Fungi</taxon>
        <taxon>Fungi incertae sedis</taxon>
        <taxon>Mucoromycota</taxon>
        <taxon>Glomeromycotina</taxon>
        <taxon>Glomeromycetes</taxon>
        <taxon>Diversisporales</taxon>
        <taxon>Gigasporaceae</taxon>
        <taxon>Gigaspora</taxon>
    </lineage>
</organism>
<reference evidence="1 2" key="1">
    <citation type="journal article" date="2019" name="Environ. Microbiol.">
        <title>At the nexus of three kingdoms: the genome of the mycorrhizal fungus Gigaspora margarita provides insights into plant, endobacterial and fungal interactions.</title>
        <authorList>
            <person name="Venice F."/>
            <person name="Ghignone S."/>
            <person name="Salvioli di Fossalunga A."/>
            <person name="Amselem J."/>
            <person name="Novero M."/>
            <person name="Xianan X."/>
            <person name="Sedzielewska Toro K."/>
            <person name="Morin E."/>
            <person name="Lipzen A."/>
            <person name="Grigoriev I.V."/>
            <person name="Henrissat B."/>
            <person name="Martin F.M."/>
            <person name="Bonfante P."/>
        </authorList>
    </citation>
    <scope>NUCLEOTIDE SEQUENCE [LARGE SCALE GENOMIC DNA]</scope>
    <source>
        <strain evidence="1 2">BEG34</strain>
    </source>
</reference>
<keyword evidence="2" id="KW-1185">Reference proteome</keyword>
<gene>
    <name evidence="1" type="ORF">F8M41_000573</name>
</gene>
<proteinExistence type="predicted"/>
<sequence>MVSLKNSLSKDSTNINTLEKSKIQAIDEIKRVYENVINKAISNNSVYYQALSSNSALASIFAKRNKLISAPIYDEFTHYLNKNVLLALEELDPFKW</sequence>
<dbReference type="EMBL" id="WTPW01001042">
    <property type="protein sequence ID" value="KAF0460739.1"/>
    <property type="molecule type" value="Genomic_DNA"/>
</dbReference>